<accession>A0A6I4YQG2</accession>
<evidence type="ECO:0000313" key="2">
    <source>
        <dbReference type="Proteomes" id="UP000430519"/>
    </source>
</evidence>
<name>A0A6I4YQG2_9DEIO</name>
<organism evidence="1 2">
    <name type="scientific">Deinococcus xianganensis</name>
    <dbReference type="NCBI Taxonomy" id="1507289"/>
    <lineage>
        <taxon>Bacteria</taxon>
        <taxon>Thermotogati</taxon>
        <taxon>Deinococcota</taxon>
        <taxon>Deinococci</taxon>
        <taxon>Deinococcales</taxon>
        <taxon>Deinococcaceae</taxon>
        <taxon>Deinococcus</taxon>
    </lineage>
</organism>
<keyword evidence="2" id="KW-1185">Reference proteome</keyword>
<sequence length="197" mass="22145">MQDAELHATLQNLADWGGCELNDFKTTFGESHLNVIKRRHYVEQIDTPYGKILYLTREGRLAVGLTNLYHPTVQALVNNVAVRRAVATLKAEGYTDPKPRVYGNAHAQMTDPDGKLVCVSARATSFNSHSIRLLAGRLFDGTRPELSRLFVFVPKAKRFRTLQNRYPLEIREVDMPQPLQAKVPTASKSRKKAEADA</sequence>
<dbReference type="RefSeq" id="WP_160981348.1">
    <property type="nucleotide sequence ID" value="NZ_WVHK01000081.1"/>
</dbReference>
<comment type="caution">
    <text evidence="1">The sequence shown here is derived from an EMBL/GenBank/DDBJ whole genome shotgun (WGS) entry which is preliminary data.</text>
</comment>
<gene>
    <name evidence="1" type="ORF">GLX28_16445</name>
</gene>
<dbReference type="Proteomes" id="UP000430519">
    <property type="component" value="Unassembled WGS sequence"/>
</dbReference>
<proteinExistence type="predicted"/>
<dbReference type="AlphaFoldDB" id="A0A6I4YQG2"/>
<protein>
    <submittedName>
        <fullName evidence="1">Uncharacterized protein</fullName>
    </submittedName>
</protein>
<evidence type="ECO:0000313" key="1">
    <source>
        <dbReference type="EMBL" id="MXV21217.1"/>
    </source>
</evidence>
<dbReference type="EMBL" id="WVHK01000081">
    <property type="protein sequence ID" value="MXV21217.1"/>
    <property type="molecule type" value="Genomic_DNA"/>
</dbReference>
<reference evidence="1 2" key="1">
    <citation type="submission" date="2019-11" db="EMBL/GenBank/DDBJ databases">
        <title>Genome sequence of Deinococcus xianganensis Y35, AI-2 producing algicidal bacterium, isolated from lake water.</title>
        <authorList>
            <person name="Li Y."/>
        </authorList>
    </citation>
    <scope>NUCLEOTIDE SEQUENCE [LARGE SCALE GENOMIC DNA]</scope>
    <source>
        <strain evidence="1 2">Y35</strain>
    </source>
</reference>